<sequence length="84" mass="9675">MEQKPTNRFIQFLGGKTSYYVLGLIILSAIAIFLVDKVSFVFTPLLTVLFSILPPFIFAVVIFYIFNPFVGWVEKRCHERGRSL</sequence>
<protein>
    <recommendedName>
        <fullName evidence="4">AI-2E family transporter</fullName>
    </recommendedName>
</protein>
<evidence type="ECO:0000313" key="2">
    <source>
        <dbReference type="EMBL" id="GMA73049.1"/>
    </source>
</evidence>
<gene>
    <name evidence="2" type="ORF">GCM10025885_20980</name>
</gene>
<reference evidence="2 3" key="1">
    <citation type="journal article" date="2014" name="Int. J. Syst. Evol. Microbiol.">
        <title>Complete genome sequence of Corynebacterium casei LMG S-19264T (=DSM 44701T), isolated from a smear-ripened cheese.</title>
        <authorList>
            <consortium name="US DOE Joint Genome Institute (JGI-PGF)"/>
            <person name="Walter F."/>
            <person name="Albersmeier A."/>
            <person name="Kalinowski J."/>
            <person name="Ruckert C."/>
        </authorList>
    </citation>
    <scope>NUCLEOTIDE SEQUENCE [LARGE SCALE GENOMIC DNA]</scope>
    <source>
        <strain evidence="2 3">NBRC 114545</strain>
    </source>
</reference>
<feature type="transmembrane region" description="Helical" evidence="1">
    <location>
        <begin position="41"/>
        <end position="66"/>
    </location>
</feature>
<accession>A0AA37XMS9</accession>
<dbReference type="RefSeq" id="WP_284211959.1">
    <property type="nucleotide sequence ID" value="NZ_BSUW01000001.1"/>
</dbReference>
<evidence type="ECO:0000256" key="1">
    <source>
        <dbReference type="SAM" id="Phobius"/>
    </source>
</evidence>
<name>A0AA37XMS9_9ENTE</name>
<evidence type="ECO:0000313" key="3">
    <source>
        <dbReference type="Proteomes" id="UP001157039"/>
    </source>
</evidence>
<dbReference type="AlphaFoldDB" id="A0AA37XMS9"/>
<evidence type="ECO:0008006" key="4">
    <source>
        <dbReference type="Google" id="ProtNLM"/>
    </source>
</evidence>
<proteinExistence type="predicted"/>
<organism evidence="2 3">
    <name type="scientific">Tetragenococcus osmophilus</name>
    <dbReference type="NCBI Taxonomy" id="526944"/>
    <lineage>
        <taxon>Bacteria</taxon>
        <taxon>Bacillati</taxon>
        <taxon>Bacillota</taxon>
        <taxon>Bacilli</taxon>
        <taxon>Lactobacillales</taxon>
        <taxon>Enterococcaceae</taxon>
        <taxon>Tetragenococcus</taxon>
    </lineage>
</organism>
<keyword evidence="1" id="KW-0472">Membrane</keyword>
<feature type="transmembrane region" description="Helical" evidence="1">
    <location>
        <begin position="17"/>
        <end position="35"/>
    </location>
</feature>
<dbReference type="Proteomes" id="UP001157039">
    <property type="component" value="Unassembled WGS sequence"/>
</dbReference>
<dbReference type="EMBL" id="BSUW01000001">
    <property type="protein sequence ID" value="GMA73049.1"/>
    <property type="molecule type" value="Genomic_DNA"/>
</dbReference>
<keyword evidence="1" id="KW-0812">Transmembrane</keyword>
<keyword evidence="1" id="KW-1133">Transmembrane helix</keyword>
<comment type="caution">
    <text evidence="2">The sequence shown here is derived from an EMBL/GenBank/DDBJ whole genome shotgun (WGS) entry which is preliminary data.</text>
</comment>